<dbReference type="OrthoDB" id="5401144at2"/>
<sequence>MTQFTPIGIGATEGGELLLQDELSDGQWRALKVGTDTVLLHNEGIADQISSASGRCGTDVLVSLMYGLVHRRFTGIFSIKVDDNHKSLYFQNGELVFARSDLMDDRLGEVIYRGGRITIDQMTNAAVEVTRERKFGKVLLESKEYNSADLWDFLKLQIKEIFQSVFLTSHVVYEIRADSSQPPVSIILEESTKTLIEQCASFSQMFRGFRSRVGARSRLIVREEDRDHKHEEGTHLYDMLLLIRENPTVANLLAKSKLTESNTYLNLFHLVVERYIEVEELDENSQVFIASDHQQRELKGYIDAYHIVLRTSVKAFGDAKVTFPYLDLQSFVRRLYQDRNTPIYLKSDGSIAVESVRHLYEKGRDSATQQQSIAWALQGLIQFVLQITGDLLPKNGWAVKKSIQEMLI</sequence>
<dbReference type="InterPro" id="IPR025497">
    <property type="entry name" value="PatA-like_N"/>
</dbReference>
<dbReference type="EMBL" id="FWZT01000001">
    <property type="protein sequence ID" value="SME87997.1"/>
    <property type="molecule type" value="Genomic_DNA"/>
</dbReference>
<keyword evidence="3" id="KW-1185">Reference proteome</keyword>
<evidence type="ECO:0000313" key="2">
    <source>
        <dbReference type="EMBL" id="SME87997.1"/>
    </source>
</evidence>
<accession>A0A1Y6B3D1</accession>
<gene>
    <name evidence="2" type="ORF">SAMN06296036_10189</name>
</gene>
<dbReference type="RefSeq" id="WP_132314774.1">
    <property type="nucleotide sequence ID" value="NZ_FWZT01000001.1"/>
</dbReference>
<dbReference type="Pfam" id="PF14332">
    <property type="entry name" value="DUF4388"/>
    <property type="match status" value="1"/>
</dbReference>
<dbReference type="AlphaFoldDB" id="A0A1Y6B3D1"/>
<protein>
    <recommendedName>
        <fullName evidence="1">PatA-like N-terminal domain-containing protein</fullName>
    </recommendedName>
</protein>
<feature type="domain" description="PatA-like N-terminal" evidence="1">
    <location>
        <begin position="62"/>
        <end position="196"/>
    </location>
</feature>
<reference evidence="3" key="1">
    <citation type="submission" date="2017-04" db="EMBL/GenBank/DDBJ databases">
        <authorList>
            <person name="Varghese N."/>
            <person name="Submissions S."/>
        </authorList>
    </citation>
    <scope>NUCLEOTIDE SEQUENCE [LARGE SCALE GENOMIC DNA]</scope>
    <source>
        <strain evidence="3">RKEM611</strain>
    </source>
</reference>
<organism evidence="2 3">
    <name type="scientific">Pseudobacteriovorax antillogorgiicola</name>
    <dbReference type="NCBI Taxonomy" id="1513793"/>
    <lineage>
        <taxon>Bacteria</taxon>
        <taxon>Pseudomonadati</taxon>
        <taxon>Bdellovibrionota</taxon>
        <taxon>Oligoflexia</taxon>
        <taxon>Oligoflexales</taxon>
        <taxon>Pseudobacteriovoracaceae</taxon>
        <taxon>Pseudobacteriovorax</taxon>
    </lineage>
</organism>
<name>A0A1Y6B3D1_9BACT</name>
<proteinExistence type="predicted"/>
<dbReference type="STRING" id="1513793.SAMN06296036_10189"/>
<dbReference type="Proteomes" id="UP000192907">
    <property type="component" value="Unassembled WGS sequence"/>
</dbReference>
<evidence type="ECO:0000313" key="3">
    <source>
        <dbReference type="Proteomes" id="UP000192907"/>
    </source>
</evidence>
<evidence type="ECO:0000259" key="1">
    <source>
        <dbReference type="Pfam" id="PF14332"/>
    </source>
</evidence>